<dbReference type="NCBIfam" id="NF040726">
    <property type="entry name" value="BetaRFA-P_synth"/>
    <property type="match status" value="1"/>
</dbReference>
<dbReference type="GO" id="GO:0005524">
    <property type="term" value="F:ATP binding"/>
    <property type="evidence" value="ECO:0007669"/>
    <property type="project" value="UniProtKB-KW"/>
</dbReference>
<evidence type="ECO:0000313" key="8">
    <source>
        <dbReference type="EMBL" id="KUK97181.1"/>
    </source>
</evidence>
<dbReference type="NCBIfam" id="TIGR00144">
    <property type="entry name" value="beta_RFAP_syn"/>
    <property type="match status" value="1"/>
</dbReference>
<dbReference type="Pfam" id="PF00288">
    <property type="entry name" value="GHMP_kinases_N"/>
    <property type="match status" value="1"/>
</dbReference>
<dbReference type="SUPFAM" id="SSF54211">
    <property type="entry name" value="Ribosomal protein S5 domain 2-like"/>
    <property type="match status" value="1"/>
</dbReference>
<dbReference type="PANTHER" id="PTHR20861">
    <property type="entry name" value="HOMOSERINE/4-DIPHOSPHOCYTIDYL-2-C-METHYL-D-ERYTHRITOL KINASE"/>
    <property type="match status" value="1"/>
</dbReference>
<keyword evidence="3" id="KW-0547">Nucleotide-binding</keyword>
<sequence length="511" mass="55368">MPEQAPLKIDEEIERLEETVGRLSPVQKMLLGTDGSVTCLLEVVTGSPVELETLVQKVVAADELVSSELEVEPGDEVNYRVVKLKNSVSGETLIHATSFTPLKRLEDRFRTDLMRADIPIGTILKKHRIESRRDLLRVRAFSDAGELKGIFNVFGKEPMLSRDYKIIRHGLPLMSITETFPYNNFQDKRRVVVETPSRIHMTLTDLAGDRGRVDGGVGVTLDDPCIVVEAERGEELTVRGENADRARAAAKAVMDRFDLGGAEITVRHSYKQHVGLGGGTQLAMAVGKALCELYGMPASAREIASAVGRGGTSGIGVAAFDRGGFIVDGGHSFGPGKEKEDYRPSSASVGVAPPPVILQADLPESWCFLLAMPDIPKGAHGKRELDVFGTFCPVPRDEVAELCREILVRMIPAVLEEDLESFGTAVNRVQELGFKKVEVGLQHPLIRSLMEEMRSAGAVGAGLSSFGPTVYAIVDSGTRDIQAAAMEVMRDVGGEVVVTRPRNSGARTRSA</sequence>
<dbReference type="Gene3D" id="3.30.230.10">
    <property type="match status" value="1"/>
</dbReference>
<evidence type="ECO:0000256" key="2">
    <source>
        <dbReference type="ARBA" id="ARBA00022679"/>
    </source>
</evidence>
<dbReference type="Pfam" id="PF08544">
    <property type="entry name" value="GHMP_kinases_C"/>
    <property type="match status" value="1"/>
</dbReference>
<dbReference type="InterPro" id="IPR013750">
    <property type="entry name" value="GHMP_kinase_C_dom"/>
</dbReference>
<dbReference type="InterPro" id="IPR020568">
    <property type="entry name" value="Ribosomal_Su5_D2-typ_SF"/>
</dbReference>
<dbReference type="InterPro" id="IPR053442">
    <property type="entry name" value="Beta-RFA-P_synthase"/>
</dbReference>
<feature type="domain" description="GHMP kinase C-terminal" evidence="6">
    <location>
        <begin position="410"/>
        <end position="482"/>
    </location>
</feature>
<dbReference type="InterPro" id="IPR002800">
    <property type="entry name" value="Rv2949c-like"/>
</dbReference>
<dbReference type="EMBL" id="LGHB01000004">
    <property type="protein sequence ID" value="KUK97181.1"/>
    <property type="molecule type" value="Genomic_DNA"/>
</dbReference>
<organism evidence="8 9">
    <name type="scientific">Methanothrix harundinacea</name>
    <dbReference type="NCBI Taxonomy" id="301375"/>
    <lineage>
        <taxon>Archaea</taxon>
        <taxon>Methanobacteriati</taxon>
        <taxon>Methanobacteriota</taxon>
        <taxon>Stenosarchaea group</taxon>
        <taxon>Methanomicrobia</taxon>
        <taxon>Methanotrichales</taxon>
        <taxon>Methanotrichaceae</taxon>
        <taxon>Methanothrix</taxon>
    </lineage>
</organism>
<evidence type="ECO:0000313" key="10">
    <source>
        <dbReference type="Proteomes" id="UP000057043"/>
    </source>
</evidence>
<reference evidence="9 10" key="2">
    <citation type="journal article" date="2015" name="MBio">
        <title>Genome-Resolved Metagenomic Analysis Reveals Roles for Candidate Phyla and Other Microbial Community Members in Biogeochemical Transformations in Oil Reservoirs.</title>
        <authorList>
            <person name="Hu P."/>
            <person name="Tom L."/>
            <person name="Singh A."/>
            <person name="Thomas B.C."/>
            <person name="Baker B.J."/>
            <person name="Piceno Y.M."/>
            <person name="Andersen G.L."/>
            <person name="Banfield J.F."/>
        </authorList>
    </citation>
    <scope>NUCLEOTIDE SEQUENCE [LARGE SCALE GENOMIC DNA]</scope>
    <source>
        <strain evidence="7">57_489</strain>
    </source>
</reference>
<keyword evidence="1" id="KW-0028">Amino-acid biosynthesis</keyword>
<proteinExistence type="predicted"/>
<dbReference type="AlphaFoldDB" id="A0A117MCW6"/>
<dbReference type="PATRIC" id="fig|301375.6.peg.1471"/>
<dbReference type="SUPFAM" id="SSF55060">
    <property type="entry name" value="GHMP Kinase, C-terminal domain"/>
    <property type="match status" value="1"/>
</dbReference>
<dbReference type="Proteomes" id="UP000053961">
    <property type="component" value="Unassembled WGS sequence"/>
</dbReference>
<protein>
    <submittedName>
        <fullName evidence="8">Beta-ribofuranosylaminobenzene 5'-phosphate synthase family</fullName>
    </submittedName>
</protein>
<dbReference type="EMBL" id="LGFT01000003">
    <property type="protein sequence ID" value="KUK45432.1"/>
    <property type="molecule type" value="Genomic_DNA"/>
</dbReference>
<gene>
    <name evidence="7" type="ORF">XD72_0210</name>
    <name evidence="8" type="ORF">XE07_0566</name>
</gene>
<dbReference type="InterPro" id="IPR036554">
    <property type="entry name" value="GHMP_kinase_C_sf"/>
</dbReference>
<dbReference type="InterPro" id="IPR014721">
    <property type="entry name" value="Ribsml_uS5_D2-typ_fold_subgr"/>
</dbReference>
<evidence type="ECO:0000256" key="3">
    <source>
        <dbReference type="ARBA" id="ARBA00022741"/>
    </source>
</evidence>
<dbReference type="Proteomes" id="UP000057043">
    <property type="component" value="Unassembled WGS sequence"/>
</dbReference>
<dbReference type="Pfam" id="PF01947">
    <property type="entry name" value="Rv2949c-like"/>
    <property type="match status" value="1"/>
</dbReference>
<comment type="caution">
    <text evidence="8">The sequence shown here is derived from an EMBL/GenBank/DDBJ whole genome shotgun (WGS) entry which is preliminary data.</text>
</comment>
<reference evidence="8" key="1">
    <citation type="journal article" date="2015" name="MBio">
        <title>Genome-resolved metagenomic analysis reveals roles for candidate phyla and other microbial community members in biogeochemical transformations in oil reservoirs.</title>
        <authorList>
            <person name="Hu P."/>
            <person name="Tom L."/>
            <person name="Singh A."/>
            <person name="Thomas B.C."/>
            <person name="Baker B.J."/>
            <person name="Piceno Y.M."/>
            <person name="Andersen G.L."/>
            <person name="Banfield J.F."/>
        </authorList>
    </citation>
    <scope>NUCLEOTIDE SEQUENCE [LARGE SCALE GENOMIC DNA]</scope>
    <source>
        <strain evidence="8">56_747</strain>
    </source>
</reference>
<dbReference type="GO" id="GO:0008652">
    <property type="term" value="P:amino acid biosynthetic process"/>
    <property type="evidence" value="ECO:0007669"/>
    <property type="project" value="UniProtKB-KW"/>
</dbReference>
<dbReference type="Gene3D" id="3.30.70.890">
    <property type="entry name" value="GHMP kinase, C-terminal domain"/>
    <property type="match status" value="1"/>
</dbReference>
<dbReference type="GO" id="GO:0016740">
    <property type="term" value="F:transferase activity"/>
    <property type="evidence" value="ECO:0007669"/>
    <property type="project" value="UniProtKB-KW"/>
</dbReference>
<dbReference type="InterPro" id="IPR028978">
    <property type="entry name" value="Chorismate_lyase_/UTRA_dom_sf"/>
</dbReference>
<dbReference type="SUPFAM" id="SSF64288">
    <property type="entry name" value="Chorismate lyase-like"/>
    <property type="match status" value="1"/>
</dbReference>
<evidence type="ECO:0000259" key="6">
    <source>
        <dbReference type="Pfam" id="PF08544"/>
    </source>
</evidence>
<evidence type="ECO:0000259" key="5">
    <source>
        <dbReference type="Pfam" id="PF00288"/>
    </source>
</evidence>
<dbReference type="Gene3D" id="3.40.1410.10">
    <property type="entry name" value="Chorismate lyase-like"/>
    <property type="match status" value="1"/>
</dbReference>
<keyword evidence="2" id="KW-0808">Transferase</keyword>
<evidence type="ECO:0000313" key="7">
    <source>
        <dbReference type="EMBL" id="KUK45432.1"/>
    </source>
</evidence>
<dbReference type="PANTHER" id="PTHR20861:SF6">
    <property type="entry name" value="BETA-RIBOFURANOSYLPHENOL 5'-PHOSPHATE SYNTHASE"/>
    <property type="match status" value="1"/>
</dbReference>
<feature type="domain" description="GHMP kinase N-terminal" evidence="5">
    <location>
        <begin position="247"/>
        <end position="323"/>
    </location>
</feature>
<evidence type="ECO:0000256" key="1">
    <source>
        <dbReference type="ARBA" id="ARBA00022605"/>
    </source>
</evidence>
<dbReference type="InterPro" id="IPR006204">
    <property type="entry name" value="GHMP_kinase_N_dom"/>
</dbReference>
<accession>A0A117MCW6</accession>
<dbReference type="InterPro" id="IPR004422">
    <property type="entry name" value="RFAP_synthase"/>
</dbReference>
<keyword evidence="4" id="KW-0067">ATP-binding</keyword>
<evidence type="ECO:0000256" key="4">
    <source>
        <dbReference type="ARBA" id="ARBA00022840"/>
    </source>
</evidence>
<evidence type="ECO:0000313" key="9">
    <source>
        <dbReference type="Proteomes" id="UP000053961"/>
    </source>
</evidence>
<name>A0A117MCW6_9EURY</name>